<feature type="compositionally biased region" description="Low complexity" evidence="6">
    <location>
        <begin position="34"/>
        <end position="48"/>
    </location>
</feature>
<comment type="subcellular location">
    <subcellularLocation>
        <location evidence="1">Cell membrane</location>
        <topology evidence="1">Single-pass membrane protein</topology>
    </subcellularLocation>
</comment>
<sequence>MRKLPFLLALIAIFGILTLFSVVQPHQVTAQQNPPTATPVTPTITPTPRSLLPAQPTPLPEAVLLAQNISLAAFNVRDIELSTPQSSSRFNFRVPDNWLASGANMLRLDLDYGLIVTATTATPVAVPPVLLRVRLNNVPIATLTLTPNDIGRRLIEVPLPVEIMGDPALRDFNILLTLDGRDQCLQGIESRLRISAATSEIAFQYRLLPPPLDLSLYPRPFYNNAPAVLGETVVFVLPAQPEPLDYEAAASLAAALGALSRNRVRMYAVHADALTEADRLANQLWIGQIGKHAAIDAAYAARRFPTRLEPDGSLFVGNTRIAPDDGVAQIMLNPDNPNAAIIAVTAQTPDGLRKATQVLSGPPAIIGLGGPVALVSQIGQAPAVDTNAVLAERVTFADLGYINAPIYGAGLQFGEIVFTMPDGVVLTDDASLDFRFDYSDTLAEANATVTLFMNDTPLNSTFLRNPRTGERVTQLKARIPPFSVISGAQNTLLIQIDSSGLVDTRACEVLPSVIVWLMPRPESTFYLPRRADDTPVRVPLLSGFPSPFTRLSDLRDLWFILPDAPNAEEIGQMLRLMAFLGSSVTGSTRFTPRVSLGALPSEADPSAYHIIALGRPTRNAYIRSLNARLPQPFQEGSDALQQVVDSVVYRLPPAYDIGVLQLIDSPSAPQRAILIISGTGNVGVESALRALIERRTVNLPGNVIYASPTQLWTINTRTRETISLPPTATAEPRLLATAAIGVSTATPIPVFTVTPSRTPTSTPTAASW</sequence>
<evidence type="ECO:0000313" key="7">
    <source>
        <dbReference type="EMBL" id="PJF31722.1"/>
    </source>
</evidence>
<organism evidence="7 8">
    <name type="scientific">Candidatus Thermofonsia Clade 1 bacterium</name>
    <dbReference type="NCBI Taxonomy" id="2364210"/>
    <lineage>
        <taxon>Bacteria</taxon>
        <taxon>Bacillati</taxon>
        <taxon>Chloroflexota</taxon>
        <taxon>Candidatus Thermofontia</taxon>
        <taxon>Candidatus Thermofonsia Clade 1</taxon>
    </lineage>
</organism>
<dbReference type="PANTHER" id="PTHR39083:SF1">
    <property type="entry name" value="CYCLIC DI-GMP-BINDING PROTEIN"/>
    <property type="match status" value="1"/>
</dbReference>
<dbReference type="GO" id="GO:0006011">
    <property type="term" value="P:UDP-alpha-D-glucose metabolic process"/>
    <property type="evidence" value="ECO:0007669"/>
    <property type="project" value="InterPro"/>
</dbReference>
<dbReference type="AlphaFoldDB" id="A0A2M8P2F4"/>
<evidence type="ECO:0000256" key="2">
    <source>
        <dbReference type="ARBA" id="ARBA00022475"/>
    </source>
</evidence>
<proteinExistence type="predicted"/>
<dbReference type="PANTHER" id="PTHR39083">
    <property type="entry name" value="CYCLIC DI-GMP-BINDING PROTEIN"/>
    <property type="match status" value="1"/>
</dbReference>
<evidence type="ECO:0000256" key="5">
    <source>
        <dbReference type="ARBA" id="ARBA00023136"/>
    </source>
</evidence>
<keyword evidence="2" id="KW-1003">Cell membrane</keyword>
<evidence type="ECO:0008006" key="9">
    <source>
        <dbReference type="Google" id="ProtNLM"/>
    </source>
</evidence>
<evidence type="ECO:0000313" key="8">
    <source>
        <dbReference type="Proteomes" id="UP000228921"/>
    </source>
</evidence>
<keyword evidence="4" id="KW-1133">Transmembrane helix</keyword>
<name>A0A2M8P2F4_9CHLR</name>
<keyword evidence="5" id="KW-0472">Membrane</keyword>
<evidence type="ECO:0000256" key="1">
    <source>
        <dbReference type="ARBA" id="ARBA00004162"/>
    </source>
</evidence>
<dbReference type="EMBL" id="PGTK01000002">
    <property type="protein sequence ID" value="PJF31722.1"/>
    <property type="molecule type" value="Genomic_DNA"/>
</dbReference>
<gene>
    <name evidence="7" type="ORF">CUN51_01925</name>
</gene>
<evidence type="ECO:0000256" key="6">
    <source>
        <dbReference type="SAM" id="MobiDB-lite"/>
    </source>
</evidence>
<feature type="region of interest" description="Disordered" evidence="6">
    <location>
        <begin position="30"/>
        <end position="52"/>
    </location>
</feature>
<reference evidence="7 8" key="1">
    <citation type="submission" date="2017-11" db="EMBL/GenBank/DDBJ databases">
        <title>Evolution of Phototrophy in the Chloroflexi Phylum Driven by Horizontal Gene Transfer.</title>
        <authorList>
            <person name="Ward L.M."/>
            <person name="Hemp J."/>
            <person name="Shih P.M."/>
            <person name="Mcglynn S.E."/>
            <person name="Fischer W."/>
        </authorList>
    </citation>
    <scope>NUCLEOTIDE SEQUENCE [LARGE SCALE GENOMIC DNA]</scope>
    <source>
        <strain evidence="7">CP2_2F</strain>
    </source>
</reference>
<accession>A0A2M8P2F4</accession>
<dbReference type="Gene3D" id="2.60.120.260">
    <property type="entry name" value="Galactose-binding domain-like"/>
    <property type="match status" value="2"/>
</dbReference>
<evidence type="ECO:0000256" key="4">
    <source>
        <dbReference type="ARBA" id="ARBA00022989"/>
    </source>
</evidence>
<dbReference type="GO" id="GO:0005886">
    <property type="term" value="C:plasma membrane"/>
    <property type="evidence" value="ECO:0007669"/>
    <property type="project" value="UniProtKB-SubCell"/>
</dbReference>
<dbReference type="Proteomes" id="UP000228921">
    <property type="component" value="Unassembled WGS sequence"/>
</dbReference>
<protein>
    <recommendedName>
        <fullName evidence="9">Cellulose synthase regulatory subunit</fullName>
    </recommendedName>
</protein>
<dbReference type="Pfam" id="PF03170">
    <property type="entry name" value="BcsB"/>
    <property type="match status" value="1"/>
</dbReference>
<comment type="caution">
    <text evidence="7">The sequence shown here is derived from an EMBL/GenBank/DDBJ whole genome shotgun (WGS) entry which is preliminary data.</text>
</comment>
<evidence type="ECO:0000256" key="3">
    <source>
        <dbReference type="ARBA" id="ARBA00022692"/>
    </source>
</evidence>
<dbReference type="InterPro" id="IPR018513">
    <property type="entry name" value="Cell_synthase_bac"/>
</dbReference>
<keyword evidence="3" id="KW-0812">Transmembrane</keyword>